<feature type="transmembrane region" description="Helical" evidence="1">
    <location>
        <begin position="24"/>
        <end position="44"/>
    </location>
</feature>
<dbReference type="InParanoid" id="K0IKN5"/>
<evidence type="ECO:0000256" key="1">
    <source>
        <dbReference type="SAM" id="Phobius"/>
    </source>
</evidence>
<dbReference type="STRING" id="1237085.Ngar_c21310"/>
<gene>
    <name evidence="2" type="ordered locus">Ngar_c21310</name>
</gene>
<keyword evidence="1" id="KW-0472">Membrane</keyword>
<keyword evidence="3" id="KW-1185">Reference proteome</keyword>
<organism evidence="2 3">
    <name type="scientific">Nitrososphaera gargensis (strain Ga9.2)</name>
    <dbReference type="NCBI Taxonomy" id="1237085"/>
    <lineage>
        <taxon>Archaea</taxon>
        <taxon>Nitrososphaerota</taxon>
        <taxon>Nitrososphaeria</taxon>
        <taxon>Nitrososphaerales</taxon>
        <taxon>Nitrososphaeraceae</taxon>
        <taxon>Nitrososphaera</taxon>
    </lineage>
</organism>
<dbReference type="EMBL" id="CP002408">
    <property type="protein sequence ID" value="AFU59062.1"/>
    <property type="molecule type" value="Genomic_DNA"/>
</dbReference>
<evidence type="ECO:0008006" key="4">
    <source>
        <dbReference type="Google" id="ProtNLM"/>
    </source>
</evidence>
<dbReference type="GeneID" id="13795994"/>
<feature type="transmembrane region" description="Helical" evidence="1">
    <location>
        <begin position="171"/>
        <end position="189"/>
    </location>
</feature>
<accession>K0IKN5</accession>
<dbReference type="BioCyc" id="CNIT1237085:G1324-2129-MONOMER"/>
<dbReference type="AlphaFoldDB" id="K0IKN5"/>
<evidence type="ECO:0000313" key="2">
    <source>
        <dbReference type="EMBL" id="AFU59062.1"/>
    </source>
</evidence>
<sequence>MTAANETRINEWFVPKFGPIRFRVFVGLLFLPYTGMCISFTIIGSMLAGEIAWDRVGAIALIYALALGVSAHVADSLGSKKTKPWGSYFTRAQLLALMVATLAAAYAIGIYYIAFFVPLLAVIAALEGFFLFAYNFEAFGGRFHNNFWFAVSWGTLPALAGYVMQTDSINNILALAVSGLTGLVSYAEIRMSRPYKKLKQNGNNPEQAKKLENGLKIISLATIAFALALVAYRMIIFS</sequence>
<feature type="transmembrane region" description="Helical" evidence="1">
    <location>
        <begin position="56"/>
        <end position="74"/>
    </location>
</feature>
<feature type="transmembrane region" description="Helical" evidence="1">
    <location>
        <begin position="217"/>
        <end position="236"/>
    </location>
</feature>
<dbReference type="KEGG" id="nga:Ngar_c21310"/>
<proteinExistence type="predicted"/>
<feature type="transmembrane region" description="Helical" evidence="1">
    <location>
        <begin position="119"/>
        <end position="136"/>
    </location>
</feature>
<dbReference type="Proteomes" id="UP000008037">
    <property type="component" value="Chromosome"/>
</dbReference>
<keyword evidence="1" id="KW-1133">Transmembrane helix</keyword>
<dbReference type="HOGENOM" id="CLU_1105239_0_0_2"/>
<dbReference type="RefSeq" id="WP_015019597.1">
    <property type="nucleotide sequence ID" value="NC_018719.1"/>
</dbReference>
<reference evidence="2 3" key="1">
    <citation type="journal article" date="2012" name="Environ. Microbiol.">
        <title>The genome of the ammonia-oxidizing Candidatus Nitrososphaera gargensis: insights into metabolic versatility and environmental adaptations.</title>
        <authorList>
            <person name="Spang A."/>
            <person name="Poehlein A."/>
            <person name="Offre P."/>
            <person name="Zumbragel S."/>
            <person name="Haider S."/>
            <person name="Rychlik N."/>
            <person name="Nowka B."/>
            <person name="Schmeisser C."/>
            <person name="Lebedeva E.V."/>
            <person name="Rattei T."/>
            <person name="Bohm C."/>
            <person name="Schmid M."/>
            <person name="Galushko A."/>
            <person name="Hatzenpichler R."/>
            <person name="Weinmaier T."/>
            <person name="Daniel R."/>
            <person name="Schleper C."/>
            <person name="Spieck E."/>
            <person name="Streit W."/>
            <person name="Wagner M."/>
        </authorList>
    </citation>
    <scope>NUCLEOTIDE SEQUENCE [LARGE SCALE GENOMIC DNA]</scope>
    <source>
        <strain evidence="3">Ga9.2</strain>
    </source>
</reference>
<evidence type="ECO:0000313" key="3">
    <source>
        <dbReference type="Proteomes" id="UP000008037"/>
    </source>
</evidence>
<feature type="transmembrane region" description="Helical" evidence="1">
    <location>
        <begin position="94"/>
        <end position="113"/>
    </location>
</feature>
<feature type="transmembrane region" description="Helical" evidence="1">
    <location>
        <begin position="148"/>
        <end position="165"/>
    </location>
</feature>
<protein>
    <recommendedName>
        <fullName evidence="4">UbiA prenyltransferase</fullName>
    </recommendedName>
</protein>
<dbReference type="PATRIC" id="fig|1237085.11.peg.2115"/>
<dbReference type="OrthoDB" id="11689at2157"/>
<keyword evidence="1" id="KW-0812">Transmembrane</keyword>
<name>K0IKN5_NITGG</name>